<dbReference type="GO" id="GO:0005737">
    <property type="term" value="C:cytoplasm"/>
    <property type="evidence" value="ECO:0007669"/>
    <property type="project" value="UniProtKB-SubCell"/>
</dbReference>
<dbReference type="EC" id="2.7.2.1" evidence="5"/>
<dbReference type="GO" id="GO:0006083">
    <property type="term" value="P:acetate metabolic process"/>
    <property type="evidence" value="ECO:0007669"/>
    <property type="project" value="TreeGrafter"/>
</dbReference>
<dbReference type="AlphaFoldDB" id="A0AAE3VIA2"/>
<dbReference type="PANTHER" id="PTHR21060:SF15">
    <property type="entry name" value="ACETATE KINASE-RELATED"/>
    <property type="match status" value="1"/>
</dbReference>
<evidence type="ECO:0000256" key="3">
    <source>
        <dbReference type="ARBA" id="ARBA00022777"/>
    </source>
</evidence>
<evidence type="ECO:0000256" key="6">
    <source>
        <dbReference type="RuleBase" id="RU003835"/>
    </source>
</evidence>
<feature type="site" description="Transition state stabilizer" evidence="5">
    <location>
        <position position="180"/>
    </location>
</feature>
<dbReference type="GO" id="GO:0008776">
    <property type="term" value="F:acetate kinase activity"/>
    <property type="evidence" value="ECO:0007669"/>
    <property type="project" value="UniProtKB-UniRule"/>
</dbReference>
<dbReference type="GO" id="GO:0005524">
    <property type="term" value="F:ATP binding"/>
    <property type="evidence" value="ECO:0007669"/>
    <property type="project" value="UniProtKB-KW"/>
</dbReference>
<protein>
    <recommendedName>
        <fullName evidence="5">Acetate kinase</fullName>
        <ecNumber evidence="5">2.7.2.1</ecNumber>
    </recommendedName>
    <alternativeName>
        <fullName evidence="5">Acetokinase</fullName>
    </alternativeName>
</protein>
<comment type="pathway">
    <text evidence="5">Metabolic intermediate biosynthesis; acetyl-CoA biosynthesis; acetyl-CoA from acetate: step 1/2.</text>
</comment>
<feature type="binding site" evidence="5">
    <location>
        <position position="375"/>
    </location>
    <ligand>
        <name>Mg(2+)</name>
        <dbReference type="ChEBI" id="CHEBI:18420"/>
    </ligand>
</feature>
<dbReference type="PANTHER" id="PTHR21060">
    <property type="entry name" value="ACETATE KINASE"/>
    <property type="match status" value="1"/>
</dbReference>
<dbReference type="InterPro" id="IPR043129">
    <property type="entry name" value="ATPase_NBD"/>
</dbReference>
<feature type="binding site" evidence="5">
    <location>
        <position position="9"/>
    </location>
    <ligand>
        <name>Mg(2+)</name>
        <dbReference type="ChEBI" id="CHEBI:18420"/>
    </ligand>
</feature>
<dbReference type="InterPro" id="IPR004372">
    <property type="entry name" value="Ac/propionate_kinase"/>
</dbReference>
<organism evidence="7 8">
    <name type="scientific">Oligosphaera ethanolica</name>
    <dbReference type="NCBI Taxonomy" id="760260"/>
    <lineage>
        <taxon>Bacteria</taxon>
        <taxon>Pseudomonadati</taxon>
        <taxon>Lentisphaerota</taxon>
        <taxon>Oligosphaeria</taxon>
        <taxon>Oligosphaerales</taxon>
        <taxon>Oligosphaeraceae</taxon>
        <taxon>Oligosphaera</taxon>
    </lineage>
</organism>
<name>A0AAE3VIA2_9BACT</name>
<dbReference type="HAMAP" id="MF_00020">
    <property type="entry name" value="Acetate_kinase"/>
    <property type="match status" value="1"/>
</dbReference>
<keyword evidence="4 5" id="KW-0067">ATP-binding</keyword>
<dbReference type="GO" id="GO:0000287">
    <property type="term" value="F:magnesium ion binding"/>
    <property type="evidence" value="ECO:0007669"/>
    <property type="project" value="UniProtKB-UniRule"/>
</dbReference>
<evidence type="ECO:0000313" key="8">
    <source>
        <dbReference type="Proteomes" id="UP001238163"/>
    </source>
</evidence>
<gene>
    <name evidence="5" type="primary">ackA</name>
    <name evidence="7" type="ORF">J3R75_002905</name>
</gene>
<keyword evidence="5" id="KW-0460">Magnesium</keyword>
<evidence type="ECO:0000313" key="7">
    <source>
        <dbReference type="EMBL" id="MDQ0290798.1"/>
    </source>
</evidence>
<dbReference type="PRINTS" id="PR00471">
    <property type="entry name" value="ACETATEKNASE"/>
</dbReference>
<comment type="cofactor">
    <cofactor evidence="5">
        <name>Mg(2+)</name>
        <dbReference type="ChEBI" id="CHEBI:18420"/>
    </cofactor>
    <cofactor evidence="5">
        <name>Mn(2+)</name>
        <dbReference type="ChEBI" id="CHEBI:29035"/>
    </cofactor>
    <text evidence="5">Mg(2+). Can also accept Mn(2+).</text>
</comment>
<comment type="subunit">
    <text evidence="5">Homodimer.</text>
</comment>
<dbReference type="GO" id="GO:0006085">
    <property type="term" value="P:acetyl-CoA biosynthetic process"/>
    <property type="evidence" value="ECO:0007669"/>
    <property type="project" value="UniProtKB-UniRule"/>
</dbReference>
<dbReference type="Pfam" id="PF00871">
    <property type="entry name" value="Acetate_kinase"/>
    <property type="match status" value="1"/>
</dbReference>
<comment type="similarity">
    <text evidence="5 6">Belongs to the acetokinase family.</text>
</comment>
<evidence type="ECO:0000256" key="5">
    <source>
        <dbReference type="HAMAP-Rule" id="MF_00020"/>
    </source>
</evidence>
<keyword evidence="3 5" id="KW-0418">Kinase</keyword>
<proteinExistence type="inferred from homology"/>
<keyword evidence="5" id="KW-0479">Metal-binding</keyword>
<feature type="site" description="Transition state stabilizer" evidence="5">
    <location>
        <position position="238"/>
    </location>
</feature>
<dbReference type="SUPFAM" id="SSF53067">
    <property type="entry name" value="Actin-like ATPase domain"/>
    <property type="match status" value="2"/>
</dbReference>
<feature type="binding site" evidence="5">
    <location>
        <begin position="279"/>
        <end position="281"/>
    </location>
    <ligand>
        <name>ATP</name>
        <dbReference type="ChEBI" id="CHEBI:30616"/>
    </ligand>
</feature>
<dbReference type="RefSeq" id="WP_307262705.1">
    <property type="nucleotide sequence ID" value="NZ_JAUSVL010000001.1"/>
</dbReference>
<dbReference type="InterPro" id="IPR000890">
    <property type="entry name" value="Aliphatic_acid_kin_short-chain"/>
</dbReference>
<accession>A0AAE3VIA2</accession>
<keyword evidence="5" id="KW-0963">Cytoplasm</keyword>
<evidence type="ECO:0000256" key="1">
    <source>
        <dbReference type="ARBA" id="ARBA00022679"/>
    </source>
</evidence>
<comment type="function">
    <text evidence="5">Catalyzes the formation of acetyl phosphate from acetate and ATP. Can also catalyze the reverse reaction.</text>
</comment>
<feature type="binding site" evidence="5">
    <location>
        <position position="16"/>
    </location>
    <ligand>
        <name>ATP</name>
        <dbReference type="ChEBI" id="CHEBI:30616"/>
    </ligand>
</feature>
<comment type="catalytic activity">
    <reaction evidence="5">
        <text>acetate + ATP = acetyl phosphate + ADP</text>
        <dbReference type="Rhea" id="RHEA:11352"/>
        <dbReference type="ChEBI" id="CHEBI:22191"/>
        <dbReference type="ChEBI" id="CHEBI:30089"/>
        <dbReference type="ChEBI" id="CHEBI:30616"/>
        <dbReference type="ChEBI" id="CHEBI:456216"/>
        <dbReference type="EC" id="2.7.2.1"/>
    </reaction>
</comment>
<dbReference type="EMBL" id="JAUSVL010000001">
    <property type="protein sequence ID" value="MDQ0290798.1"/>
    <property type="molecule type" value="Genomic_DNA"/>
</dbReference>
<keyword evidence="2 5" id="KW-0547">Nucleotide-binding</keyword>
<dbReference type="Proteomes" id="UP001238163">
    <property type="component" value="Unassembled WGS sequence"/>
</dbReference>
<dbReference type="Gene3D" id="3.30.420.40">
    <property type="match status" value="2"/>
</dbReference>
<reference evidence="7" key="1">
    <citation type="submission" date="2023-07" db="EMBL/GenBank/DDBJ databases">
        <title>Genomic Encyclopedia of Type Strains, Phase IV (KMG-IV): sequencing the most valuable type-strain genomes for metagenomic binning, comparative biology and taxonomic classification.</title>
        <authorList>
            <person name="Goeker M."/>
        </authorList>
    </citation>
    <scope>NUCLEOTIDE SEQUENCE</scope>
    <source>
        <strain evidence="7">DSM 24202</strain>
    </source>
</reference>
<dbReference type="PIRSF" id="PIRSF000722">
    <property type="entry name" value="Acetate_prop_kin"/>
    <property type="match status" value="1"/>
</dbReference>
<comment type="caution">
    <text evidence="7">The sequence shown here is derived from an EMBL/GenBank/DDBJ whole genome shotgun (WGS) entry which is preliminary data.</text>
</comment>
<comment type="caution">
    <text evidence="5">Lacks conserved residue(s) required for the propagation of feature annotation.</text>
</comment>
<evidence type="ECO:0000256" key="4">
    <source>
        <dbReference type="ARBA" id="ARBA00022840"/>
    </source>
</evidence>
<dbReference type="NCBIfam" id="TIGR00016">
    <property type="entry name" value="ackA"/>
    <property type="match status" value="1"/>
</dbReference>
<comment type="subcellular location">
    <subcellularLocation>
        <location evidence="5">Cytoplasm</location>
    </subcellularLocation>
</comment>
<evidence type="ECO:0000256" key="2">
    <source>
        <dbReference type="ARBA" id="ARBA00022741"/>
    </source>
</evidence>
<keyword evidence="8" id="KW-1185">Reference proteome</keyword>
<sequence>MADKIIVLNLGTTSFKCKLFDFARGERAIASCAVERVGAAAPSPWQFKASDARQDGLAPCRDHAAAFHLCIGLLQDHGLIRSLDDLDGAGFKTVHGGPISGAVPVDDAVLAVLDEYAAFAPAHNPMYAALMRQLRAKHPALSQVACFETAFHAGMPAYRATYGVPYAWMTKYGVRRYGFHGASHSYIAAKLRDLAPDARRVISLHLGGSSSLCAIKDGKSIATSMGATPQSGLFQNNRVGDFDLFCLPRLVAGEGSLDRVMDILASASGFLGLSGVSNDLRDVLQAADAGNNQAALAFAAFVDNCIGYIGMFTAYLQGLDAVVFTGGIGLNCAPLREKICQHLDYLGVAIDPKLTTGKISTTNSKIAVWCLETDEELMVARQTHNVLGN</sequence>
<keyword evidence="1 5" id="KW-0808">Transferase</keyword>